<feature type="compositionally biased region" description="Acidic residues" evidence="1">
    <location>
        <begin position="11"/>
        <end position="28"/>
    </location>
</feature>
<feature type="region of interest" description="Disordered" evidence="1">
    <location>
        <begin position="1"/>
        <end position="32"/>
    </location>
</feature>
<organism evidence="3 4">
    <name type="scientific">Pristionchus entomophagus</name>
    <dbReference type="NCBI Taxonomy" id="358040"/>
    <lineage>
        <taxon>Eukaryota</taxon>
        <taxon>Metazoa</taxon>
        <taxon>Ecdysozoa</taxon>
        <taxon>Nematoda</taxon>
        <taxon>Chromadorea</taxon>
        <taxon>Rhabditida</taxon>
        <taxon>Rhabditina</taxon>
        <taxon>Diplogasteromorpha</taxon>
        <taxon>Diplogasteroidea</taxon>
        <taxon>Neodiplogasteridae</taxon>
        <taxon>Pristionchus</taxon>
    </lineage>
</organism>
<sequence>QGSVYQYSQENTEEEEGEEIEEDEDEREKEESGKYAIVEETCLLQLFKRCQECGEIIDMSEIKRWRCDSARTLSYDCLKCDATVKWDSQEKVGSGRGQVFSANHSIPIAAFITGTPIPRLCDFANLLDLDLPSDRTMRKVIREIGSVAIERVFRAWQETVREEAVNAAGGKGLQVSIDGQFDSPRHTTSNCKVTVIDCETKLALAGVAMHKRMEGIDGISCRMESEGTLLALTELVDDGIPIRTRVGDQNGMVNKILRENAKTEHIIMRLDWWHAQKPLRKEWWKLVKENPQLAPIYRAFFNHLYHVHHKYPEKDDRPRALEVVQSFVMHIQGKHKWDKRDGFQLVTECEHGQLKRMKKGEKRLTLKAGSPELELVREMLHKPRFGKAFLSAASLIDTAINESYHSLSLMYSPKRFACAPLYYQLKMWLSMLHFNSMKLNDLLGTRNEIGNSVLSRKGRVVLAIKRKRSVDEHTWREEIMEESIRVRDEQCNARVARRIGMPEDDIFDDLTKWWEEKEEWYGLEEEAEEEEDEGEEE</sequence>
<feature type="domain" description="Mutator-like transposase" evidence="2">
    <location>
        <begin position="47"/>
        <end position="335"/>
    </location>
</feature>
<evidence type="ECO:0000313" key="3">
    <source>
        <dbReference type="EMBL" id="GMS96532.1"/>
    </source>
</evidence>
<gene>
    <name evidence="3" type="ORF">PENTCL1PPCAC_18707</name>
</gene>
<accession>A0AAV5TQJ8</accession>
<dbReference type="PANTHER" id="PTHR31751">
    <property type="entry name" value="SI:CH211-108C17.2-RELATED-RELATED"/>
    <property type="match status" value="1"/>
</dbReference>
<feature type="non-terminal residue" evidence="3">
    <location>
        <position position="537"/>
    </location>
</feature>
<evidence type="ECO:0000256" key="1">
    <source>
        <dbReference type="SAM" id="MobiDB-lite"/>
    </source>
</evidence>
<dbReference type="Proteomes" id="UP001432027">
    <property type="component" value="Unassembled WGS sequence"/>
</dbReference>
<dbReference type="PANTHER" id="PTHR31751:SF42">
    <property type="entry name" value="PROTEIN CBG10204"/>
    <property type="match status" value="1"/>
</dbReference>
<dbReference type="EMBL" id="BTSX01000004">
    <property type="protein sequence ID" value="GMS96532.1"/>
    <property type="molecule type" value="Genomic_DNA"/>
</dbReference>
<name>A0AAV5TQJ8_9BILA</name>
<dbReference type="Pfam" id="PF20700">
    <property type="entry name" value="Mutator"/>
    <property type="match status" value="1"/>
</dbReference>
<comment type="caution">
    <text evidence="3">The sequence shown here is derived from an EMBL/GenBank/DDBJ whole genome shotgun (WGS) entry which is preliminary data.</text>
</comment>
<feature type="non-terminal residue" evidence="3">
    <location>
        <position position="1"/>
    </location>
</feature>
<protein>
    <recommendedName>
        <fullName evidence="2">Mutator-like transposase domain-containing protein</fullName>
    </recommendedName>
</protein>
<keyword evidence="4" id="KW-1185">Reference proteome</keyword>
<dbReference type="AlphaFoldDB" id="A0AAV5TQJ8"/>
<proteinExistence type="predicted"/>
<evidence type="ECO:0000259" key="2">
    <source>
        <dbReference type="Pfam" id="PF20700"/>
    </source>
</evidence>
<dbReference type="InterPro" id="IPR049012">
    <property type="entry name" value="Mutator_transp_dom"/>
</dbReference>
<reference evidence="3" key="1">
    <citation type="submission" date="2023-10" db="EMBL/GenBank/DDBJ databases">
        <title>Genome assembly of Pristionchus species.</title>
        <authorList>
            <person name="Yoshida K."/>
            <person name="Sommer R.J."/>
        </authorList>
    </citation>
    <scope>NUCLEOTIDE SEQUENCE</scope>
    <source>
        <strain evidence="3">RS0144</strain>
    </source>
</reference>
<evidence type="ECO:0000313" key="4">
    <source>
        <dbReference type="Proteomes" id="UP001432027"/>
    </source>
</evidence>